<dbReference type="InterPro" id="IPR036866">
    <property type="entry name" value="RibonucZ/Hydroxyglut_hydro"/>
</dbReference>
<dbReference type="RefSeq" id="WP_317192657.1">
    <property type="nucleotide sequence ID" value="NZ_JAHKBE010000007.1"/>
</dbReference>
<comment type="caution">
    <text evidence="1">The sequence shown here is derived from an EMBL/GenBank/DDBJ whole genome shotgun (WGS) entry which is preliminary data.</text>
</comment>
<dbReference type="Gene3D" id="3.60.15.10">
    <property type="entry name" value="Ribonuclease Z/Hydroxyacylglutathione hydrolase-like"/>
    <property type="match status" value="1"/>
</dbReference>
<dbReference type="InterPro" id="IPR016181">
    <property type="entry name" value="Acyl_CoA_acyltransferase"/>
</dbReference>
<protein>
    <recommendedName>
        <fullName evidence="3">MBL fold metallo-hydrolase</fullName>
    </recommendedName>
</protein>
<accession>A0ABV1FNW7</accession>
<dbReference type="PANTHER" id="PTHR42967:SF1">
    <property type="entry name" value="MBL FOLD METALLO-HYDROLASE"/>
    <property type="match status" value="1"/>
</dbReference>
<dbReference type="Proteomes" id="UP001487296">
    <property type="component" value="Unassembled WGS sequence"/>
</dbReference>
<evidence type="ECO:0000313" key="1">
    <source>
        <dbReference type="EMBL" id="MEQ2486097.1"/>
    </source>
</evidence>
<dbReference type="SUPFAM" id="SSF55729">
    <property type="entry name" value="Acyl-CoA N-acyltransferases (Nat)"/>
    <property type="match status" value="1"/>
</dbReference>
<reference evidence="1 2" key="1">
    <citation type="submission" date="2024-04" db="EMBL/GenBank/DDBJ databases">
        <title>Human intestinal bacterial collection.</title>
        <authorList>
            <person name="Pauvert C."/>
            <person name="Hitch T.C.A."/>
            <person name="Clavel T."/>
        </authorList>
    </citation>
    <scope>NUCLEOTIDE SEQUENCE [LARGE SCALE GENOMIC DNA]</scope>
    <source>
        <strain evidence="1 2">CLA-AA-H145</strain>
    </source>
</reference>
<sequence length="443" mass="50259">MELTYLYHSGFVVETDCCVLVFDYWMDPANVMERFVTPCGDKHVYVFVSHFHRDHFNKHIFGWREANPRAAFTYLLSRDILDHHCAAKEAADAWMEKGDQWHDHNISVTATGSNDSGVSWVVEVEGKRLFHAGDLCNWYARFVSDNTPGAIYSHEFGMWVNPAEEERRFLQELNDIGEVCPTVDIAMFPVDGRIGNGYTLGARQLISRLRVKLLVPMHFVMSGFESAWRMEPYCAERGVTFWKVRREGDRLTVIDDWAIRQATLADLPHLLGIFAMARKYMAEHGNPTQWTDGYPSEPLISDDIASGDCYVCVRANKIVATFVLREGVDPTYEVIEEGAWPNDDPYATIHRIASNGKVKGVVSLAIKFALQHHDTLRLDTHRDNIVMQRAIEKEGFEYCGVIHCAGHKWQAAGGSGDATQQRDPTTERLAYLLSKKAPSPIGR</sequence>
<organism evidence="1 2">
    <name type="scientific">Hallella faecis</name>
    <dbReference type="NCBI Taxonomy" id="2841596"/>
    <lineage>
        <taxon>Bacteria</taxon>
        <taxon>Pseudomonadati</taxon>
        <taxon>Bacteroidota</taxon>
        <taxon>Bacteroidia</taxon>
        <taxon>Bacteroidales</taxon>
        <taxon>Prevotellaceae</taxon>
        <taxon>Hallella</taxon>
    </lineage>
</organism>
<dbReference type="EMBL" id="JBBNFP010000007">
    <property type="protein sequence ID" value="MEQ2486097.1"/>
    <property type="molecule type" value="Genomic_DNA"/>
</dbReference>
<keyword evidence="2" id="KW-1185">Reference proteome</keyword>
<dbReference type="Gene3D" id="3.40.630.30">
    <property type="match status" value="1"/>
</dbReference>
<dbReference type="SUPFAM" id="SSF56281">
    <property type="entry name" value="Metallo-hydrolase/oxidoreductase"/>
    <property type="match status" value="1"/>
</dbReference>
<evidence type="ECO:0000313" key="2">
    <source>
        <dbReference type="Proteomes" id="UP001487296"/>
    </source>
</evidence>
<proteinExistence type="predicted"/>
<gene>
    <name evidence="1" type="ORF">AAAT34_03385</name>
</gene>
<name>A0ABV1FNW7_9BACT</name>
<dbReference type="PANTHER" id="PTHR42967">
    <property type="entry name" value="METAL DEPENDENT HYDROLASE"/>
    <property type="match status" value="1"/>
</dbReference>
<evidence type="ECO:0008006" key="3">
    <source>
        <dbReference type="Google" id="ProtNLM"/>
    </source>
</evidence>